<evidence type="ECO:0000313" key="1">
    <source>
        <dbReference type="EMBL" id="MQL97328.1"/>
    </source>
</evidence>
<evidence type="ECO:0000313" key="2">
    <source>
        <dbReference type="Proteomes" id="UP000652761"/>
    </source>
</evidence>
<dbReference type="EMBL" id="NMUH01002034">
    <property type="protein sequence ID" value="MQL97328.1"/>
    <property type="molecule type" value="Genomic_DNA"/>
</dbReference>
<name>A0A843VLD4_COLES</name>
<dbReference type="AlphaFoldDB" id="A0A843VLD4"/>
<comment type="caution">
    <text evidence="1">The sequence shown here is derived from an EMBL/GenBank/DDBJ whole genome shotgun (WGS) entry which is preliminary data.</text>
</comment>
<proteinExistence type="predicted"/>
<keyword evidence="2" id="KW-1185">Reference proteome</keyword>
<dbReference type="Proteomes" id="UP000652761">
    <property type="component" value="Unassembled WGS sequence"/>
</dbReference>
<accession>A0A843VLD4</accession>
<sequence length="108" mass="11753">MVAPVFRELCGLDGCLSRVASACVDSVGFARVVFSLTRVVVEAFLCFRYFVVLCSRVVLLPFVGVPAALAGRDSLSQEFVAGWSWWRFVEPCVASSVSCERECSCSVS</sequence>
<protein>
    <submittedName>
        <fullName evidence="1">Uncharacterized protein</fullName>
    </submittedName>
</protein>
<reference evidence="1" key="1">
    <citation type="submission" date="2017-07" db="EMBL/GenBank/DDBJ databases">
        <title>Taro Niue Genome Assembly and Annotation.</title>
        <authorList>
            <person name="Atibalentja N."/>
            <person name="Keating K."/>
            <person name="Fields C.J."/>
        </authorList>
    </citation>
    <scope>NUCLEOTIDE SEQUENCE</scope>
    <source>
        <strain evidence="1">Niue_2</strain>
        <tissue evidence="1">Leaf</tissue>
    </source>
</reference>
<gene>
    <name evidence="1" type="ORF">Taro_030021</name>
</gene>
<organism evidence="1 2">
    <name type="scientific">Colocasia esculenta</name>
    <name type="common">Wild taro</name>
    <name type="synonym">Arum esculentum</name>
    <dbReference type="NCBI Taxonomy" id="4460"/>
    <lineage>
        <taxon>Eukaryota</taxon>
        <taxon>Viridiplantae</taxon>
        <taxon>Streptophyta</taxon>
        <taxon>Embryophyta</taxon>
        <taxon>Tracheophyta</taxon>
        <taxon>Spermatophyta</taxon>
        <taxon>Magnoliopsida</taxon>
        <taxon>Liliopsida</taxon>
        <taxon>Araceae</taxon>
        <taxon>Aroideae</taxon>
        <taxon>Colocasieae</taxon>
        <taxon>Colocasia</taxon>
    </lineage>
</organism>